<gene>
    <name evidence="1" type="ORF">SK128_023413</name>
</gene>
<organism evidence="1 2">
    <name type="scientific">Halocaridina rubra</name>
    <name type="common">Hawaiian red shrimp</name>
    <dbReference type="NCBI Taxonomy" id="373956"/>
    <lineage>
        <taxon>Eukaryota</taxon>
        <taxon>Metazoa</taxon>
        <taxon>Ecdysozoa</taxon>
        <taxon>Arthropoda</taxon>
        <taxon>Crustacea</taxon>
        <taxon>Multicrustacea</taxon>
        <taxon>Malacostraca</taxon>
        <taxon>Eumalacostraca</taxon>
        <taxon>Eucarida</taxon>
        <taxon>Decapoda</taxon>
        <taxon>Pleocyemata</taxon>
        <taxon>Caridea</taxon>
        <taxon>Atyoidea</taxon>
        <taxon>Atyidae</taxon>
        <taxon>Halocaridina</taxon>
    </lineage>
</organism>
<sequence>KGGNENLARLHDLADALEAHLTAAELLSNNGVCVTPQQLRQLQSDKEKVRELLTKLSRAAARREPRLNDEDWRKLLYDTLELQQKVFTCVEPQVCFETITEALLCSGIPESICFAGELLETRTDRSPVHNPYLQQVPFAQAVKLVISAATQYCNSSESHTDKAMELA</sequence>
<dbReference type="GO" id="GO:0006890">
    <property type="term" value="P:retrograde vesicle-mediated transport, Golgi to endoplasmic reticulum"/>
    <property type="evidence" value="ECO:0007669"/>
    <property type="project" value="TreeGrafter"/>
</dbReference>
<dbReference type="PANTHER" id="PTHR15922:SF2">
    <property type="entry name" value="NBAS SUBUNIT OF NRZ TETHERING COMPLEX"/>
    <property type="match status" value="1"/>
</dbReference>
<evidence type="ECO:0000313" key="2">
    <source>
        <dbReference type="Proteomes" id="UP001381693"/>
    </source>
</evidence>
<feature type="non-terminal residue" evidence="1">
    <location>
        <position position="1"/>
    </location>
</feature>
<reference evidence="1 2" key="1">
    <citation type="submission" date="2023-11" db="EMBL/GenBank/DDBJ databases">
        <title>Halocaridina rubra genome assembly.</title>
        <authorList>
            <person name="Smith C."/>
        </authorList>
    </citation>
    <scope>NUCLEOTIDE SEQUENCE [LARGE SCALE GENOMIC DNA]</scope>
    <source>
        <strain evidence="1">EP-1</strain>
        <tissue evidence="1">Whole</tissue>
    </source>
</reference>
<dbReference type="PANTHER" id="PTHR15922">
    <property type="entry name" value="NEUROBLASTOMA-AMPLIFIED SEQUENCE"/>
    <property type="match status" value="1"/>
</dbReference>
<dbReference type="EMBL" id="JAXCGZ010014109">
    <property type="protein sequence ID" value="KAK7071646.1"/>
    <property type="molecule type" value="Genomic_DNA"/>
</dbReference>
<name>A0AAN8ZWT3_HALRR</name>
<dbReference type="GO" id="GO:0000149">
    <property type="term" value="F:SNARE binding"/>
    <property type="evidence" value="ECO:0007669"/>
    <property type="project" value="TreeGrafter"/>
</dbReference>
<dbReference type="GO" id="GO:0070939">
    <property type="term" value="C:Dsl1/NZR complex"/>
    <property type="evidence" value="ECO:0007669"/>
    <property type="project" value="TreeGrafter"/>
</dbReference>
<keyword evidence="2" id="KW-1185">Reference proteome</keyword>
<accession>A0AAN8ZWT3</accession>
<evidence type="ECO:0000313" key="1">
    <source>
        <dbReference type="EMBL" id="KAK7071646.1"/>
    </source>
</evidence>
<feature type="non-terminal residue" evidence="1">
    <location>
        <position position="167"/>
    </location>
</feature>
<comment type="caution">
    <text evidence="1">The sequence shown here is derived from an EMBL/GenBank/DDBJ whole genome shotgun (WGS) entry which is preliminary data.</text>
</comment>
<protein>
    <submittedName>
        <fullName evidence="1">Uncharacterized protein</fullName>
    </submittedName>
</protein>
<proteinExistence type="predicted"/>
<dbReference type="AlphaFoldDB" id="A0AAN8ZWT3"/>
<dbReference type="Proteomes" id="UP001381693">
    <property type="component" value="Unassembled WGS sequence"/>
</dbReference>